<dbReference type="InterPro" id="IPR036388">
    <property type="entry name" value="WH-like_DNA-bd_sf"/>
</dbReference>
<dbReference type="Gene3D" id="1.10.10.10">
    <property type="entry name" value="Winged helix-like DNA-binding domain superfamily/Winged helix DNA-binding domain"/>
    <property type="match status" value="1"/>
</dbReference>
<dbReference type="Pfam" id="PF25340">
    <property type="entry name" value="BCD_RFX"/>
    <property type="match status" value="1"/>
</dbReference>
<comment type="caution">
    <text evidence="8">The sequence shown here is derived from an EMBL/GenBank/DDBJ whole genome shotgun (WGS) entry which is preliminary data.</text>
</comment>
<keyword evidence="2" id="KW-0805">Transcription regulation</keyword>
<dbReference type="SUPFAM" id="SSF46785">
    <property type="entry name" value="Winged helix' DNA-binding domain"/>
    <property type="match status" value="1"/>
</dbReference>
<keyword evidence="3 8" id="KW-0238">DNA-binding</keyword>
<keyword evidence="9" id="KW-1185">Reference proteome</keyword>
<dbReference type="InterPro" id="IPR036390">
    <property type="entry name" value="WH_DNA-bd_sf"/>
</dbReference>
<name>A0AAD4R9W0_9BILA</name>
<reference evidence="8" key="1">
    <citation type="submission" date="2022-01" db="EMBL/GenBank/DDBJ databases">
        <title>Genome Sequence Resource for Two Populations of Ditylenchus destructor, the Migratory Endoparasitic Phytonematode.</title>
        <authorList>
            <person name="Zhang H."/>
            <person name="Lin R."/>
            <person name="Xie B."/>
        </authorList>
    </citation>
    <scope>NUCLEOTIDE SEQUENCE</scope>
    <source>
        <strain evidence="8">BazhouSP</strain>
    </source>
</reference>
<evidence type="ECO:0000256" key="2">
    <source>
        <dbReference type="ARBA" id="ARBA00023015"/>
    </source>
</evidence>
<feature type="compositionally biased region" description="Polar residues" evidence="6">
    <location>
        <begin position="331"/>
        <end position="340"/>
    </location>
</feature>
<organism evidence="8 9">
    <name type="scientific">Ditylenchus destructor</name>
    <dbReference type="NCBI Taxonomy" id="166010"/>
    <lineage>
        <taxon>Eukaryota</taxon>
        <taxon>Metazoa</taxon>
        <taxon>Ecdysozoa</taxon>
        <taxon>Nematoda</taxon>
        <taxon>Chromadorea</taxon>
        <taxon>Rhabditida</taxon>
        <taxon>Tylenchina</taxon>
        <taxon>Tylenchomorpha</taxon>
        <taxon>Sphaerularioidea</taxon>
        <taxon>Anguinidae</taxon>
        <taxon>Anguininae</taxon>
        <taxon>Ditylenchus</taxon>
    </lineage>
</organism>
<dbReference type="InterPro" id="IPR039779">
    <property type="entry name" value="RFX-like"/>
</dbReference>
<dbReference type="PANTHER" id="PTHR12619:SF33">
    <property type="entry name" value="RFX, ISOFORM H"/>
    <property type="match status" value="1"/>
</dbReference>
<keyword evidence="4" id="KW-0804">Transcription</keyword>
<evidence type="ECO:0000256" key="5">
    <source>
        <dbReference type="ARBA" id="ARBA00023242"/>
    </source>
</evidence>
<evidence type="ECO:0000256" key="1">
    <source>
        <dbReference type="ARBA" id="ARBA00004123"/>
    </source>
</evidence>
<feature type="domain" description="RFX-type winged-helix" evidence="7">
    <location>
        <begin position="221"/>
        <end position="296"/>
    </location>
</feature>
<accession>A0AAD4R9W0</accession>
<protein>
    <submittedName>
        <fullName evidence="8">RFX DNA-binding domain-containing protein</fullName>
    </submittedName>
</protein>
<feature type="compositionally biased region" description="Low complexity" evidence="6">
    <location>
        <begin position="314"/>
        <end position="330"/>
    </location>
</feature>
<dbReference type="PROSITE" id="PS51526">
    <property type="entry name" value="RFX_DBD"/>
    <property type="match status" value="1"/>
</dbReference>
<evidence type="ECO:0000259" key="7">
    <source>
        <dbReference type="PROSITE" id="PS51526"/>
    </source>
</evidence>
<feature type="compositionally biased region" description="Low complexity" evidence="6">
    <location>
        <begin position="341"/>
        <end position="352"/>
    </location>
</feature>
<evidence type="ECO:0000313" key="9">
    <source>
        <dbReference type="Proteomes" id="UP001201812"/>
    </source>
</evidence>
<dbReference type="InterPro" id="IPR057321">
    <property type="entry name" value="RFX1-4/6/8-like_BCD"/>
</dbReference>
<evidence type="ECO:0000256" key="4">
    <source>
        <dbReference type="ARBA" id="ARBA00023163"/>
    </source>
</evidence>
<feature type="compositionally biased region" description="Polar residues" evidence="6">
    <location>
        <begin position="398"/>
        <end position="428"/>
    </location>
</feature>
<dbReference type="EMBL" id="JAKKPZ010000006">
    <property type="protein sequence ID" value="KAI1720313.1"/>
    <property type="molecule type" value="Genomic_DNA"/>
</dbReference>
<dbReference type="InterPro" id="IPR003150">
    <property type="entry name" value="DNA-bd_RFX"/>
</dbReference>
<dbReference type="Pfam" id="PF02257">
    <property type="entry name" value="RFX_DNA_binding"/>
    <property type="match status" value="1"/>
</dbReference>
<dbReference type="Proteomes" id="UP001201812">
    <property type="component" value="Unassembled WGS sequence"/>
</dbReference>
<feature type="compositionally biased region" description="Polar residues" evidence="6">
    <location>
        <begin position="176"/>
        <end position="198"/>
    </location>
</feature>
<evidence type="ECO:0000256" key="6">
    <source>
        <dbReference type="SAM" id="MobiDB-lite"/>
    </source>
</evidence>
<keyword evidence="5" id="KW-0539">Nucleus</keyword>
<feature type="region of interest" description="Disordered" evidence="6">
    <location>
        <begin position="398"/>
        <end position="466"/>
    </location>
</feature>
<dbReference type="GO" id="GO:0005634">
    <property type="term" value="C:nucleus"/>
    <property type="evidence" value="ECO:0007669"/>
    <property type="project" value="UniProtKB-SubCell"/>
</dbReference>
<sequence length="949" mass="104791">MELPPFLANTSSSSSSSTLVAVCPSTNCPTSHSPSCSLTAHPMIVGAPNWVPHTATGLDGSEKAIIIGGDHQCTMLQVGNQHDHKYIMISPGVPQTTTAYSHQNPTVMCCGSSVHGHVHHHTEMIIDNGDMGQMTSSNMDPQDISVGITDLNGSKFRKLNFYPESHLHKLHYQPIHSPNSNGNANYVVQNSQAPSSPAMSGDDESSTGGQISHMARTPPETLEWLNNNYEASEGASLPRCTLYDHYLAHCEELNLRPVNAASFGKLIRSVFQKLKTRRLGTRGNSKYHYNGIRIKATSNLLNFVSAEEYNRMNATTNQTARNTRRSSSAQHSNISQQGRASSNSTPTTVPTSNYQLRSRTFHSNSIENGQQSQLQYGNMSGQESMNEYSSNVANSDSTALYNQSHNSNNEFQPGNFTRNRTGSSSSQIHEPRRASRGSVSGSSSSGGAGSEPEAPVGSMAVGAEGREVPRIPMPNIEEMEEYLLPLGYTISHVLKFMDAYTENCQKILNCMKNLQFDAVEGIWARFWQGSVNDQLSSDIDMTDNSDGTPTVNLDQAHIYGLCTLPQLQKYIETMDLAFYQVIVEVLIPDVLRTDLSPQLSVQIRNFAKSIEQWCMKAIVNAPSAIKKSKLESIRLLSNTLTRYTCFNHLTSAAKSVLENKEQIAQMYNDFCRVDFPVVHSQTEWICGCDSVFITSIERAFKENLRLHKNLDEWTEWLEAVVDQALAKYHDKPIRVLVDASKQFLLKWSFYSSMILRDVTYRSAQSFGSFHLIRLLYDEYMFLLVEMRLAKATNQPMIGVMGQKWLRGDSPSEFCSTPGLQNSAFTVPLRDPQTTTMITLNGCNSHSTTAYVTPASHLGEPTYTHIHNTPLTASTSMTMAIPSHSGGIQYVIDHSTISPKYSALHTSSSQAPAHLTDILVRDDPSLASIAHHSIGANFGHEIANSGSNSR</sequence>
<dbReference type="AlphaFoldDB" id="A0AAD4R9W0"/>
<dbReference type="GO" id="GO:0000978">
    <property type="term" value="F:RNA polymerase II cis-regulatory region sequence-specific DNA binding"/>
    <property type="evidence" value="ECO:0007669"/>
    <property type="project" value="TreeGrafter"/>
</dbReference>
<evidence type="ECO:0000256" key="3">
    <source>
        <dbReference type="ARBA" id="ARBA00023125"/>
    </source>
</evidence>
<proteinExistence type="predicted"/>
<dbReference type="GO" id="GO:0000981">
    <property type="term" value="F:DNA-binding transcription factor activity, RNA polymerase II-specific"/>
    <property type="evidence" value="ECO:0007669"/>
    <property type="project" value="TreeGrafter"/>
</dbReference>
<dbReference type="FunFam" id="1.10.10.10:FF:000017">
    <property type="entry name" value="transcription factor RFX3 isoform X1"/>
    <property type="match status" value="1"/>
</dbReference>
<feature type="region of interest" description="Disordered" evidence="6">
    <location>
        <begin position="176"/>
        <end position="211"/>
    </location>
</feature>
<evidence type="ECO:0000313" key="8">
    <source>
        <dbReference type="EMBL" id="KAI1720313.1"/>
    </source>
</evidence>
<dbReference type="PANTHER" id="PTHR12619">
    <property type="entry name" value="RFX TRANSCRIPTION FACTOR FAMILY"/>
    <property type="match status" value="1"/>
</dbReference>
<gene>
    <name evidence="8" type="ORF">DdX_05699</name>
</gene>
<comment type="subcellular location">
    <subcellularLocation>
        <location evidence="1">Nucleus</location>
    </subcellularLocation>
</comment>
<feature type="region of interest" description="Disordered" evidence="6">
    <location>
        <begin position="314"/>
        <end position="352"/>
    </location>
</feature>